<comment type="cofactor">
    <cofactor evidence="1">
        <name>[4Fe-4S] cluster</name>
        <dbReference type="ChEBI" id="CHEBI:49883"/>
    </cofactor>
</comment>
<gene>
    <name evidence="9" type="ORF">ASZ90_011669</name>
</gene>
<keyword evidence="2" id="KW-0004">4Fe-4S</keyword>
<dbReference type="CDD" id="cd01335">
    <property type="entry name" value="Radical_SAM"/>
    <property type="match status" value="1"/>
</dbReference>
<dbReference type="EMBL" id="LNQE01001370">
    <property type="protein sequence ID" value="KUG18647.1"/>
    <property type="molecule type" value="Genomic_DNA"/>
</dbReference>
<keyword evidence="6" id="KW-0411">Iron-sulfur</keyword>
<dbReference type="InterPro" id="IPR013785">
    <property type="entry name" value="Aldolase_TIM"/>
</dbReference>
<dbReference type="GO" id="GO:0051539">
    <property type="term" value="F:4 iron, 4 sulfur cluster binding"/>
    <property type="evidence" value="ECO:0007669"/>
    <property type="project" value="UniProtKB-KW"/>
</dbReference>
<organism evidence="9">
    <name type="scientific">hydrocarbon metagenome</name>
    <dbReference type="NCBI Taxonomy" id="938273"/>
    <lineage>
        <taxon>unclassified sequences</taxon>
        <taxon>metagenomes</taxon>
        <taxon>ecological metagenomes</taxon>
    </lineage>
</organism>
<dbReference type="Gene3D" id="3.20.20.70">
    <property type="entry name" value="Aldolase class I"/>
    <property type="match status" value="1"/>
</dbReference>
<evidence type="ECO:0000256" key="3">
    <source>
        <dbReference type="ARBA" id="ARBA00022691"/>
    </source>
</evidence>
<comment type="caution">
    <text evidence="9">The sequence shown here is derived from an EMBL/GenBank/DDBJ whole genome shotgun (WGS) entry which is preliminary data.</text>
</comment>
<comment type="similarity">
    <text evidence="7">Belongs to the radical SAM superfamily. Anaerobic sulfatase-maturating enzyme family.</text>
</comment>
<evidence type="ECO:0000256" key="6">
    <source>
        <dbReference type="ARBA" id="ARBA00023014"/>
    </source>
</evidence>
<dbReference type="GO" id="GO:0016491">
    <property type="term" value="F:oxidoreductase activity"/>
    <property type="evidence" value="ECO:0007669"/>
    <property type="project" value="InterPro"/>
</dbReference>
<dbReference type="PROSITE" id="PS51918">
    <property type="entry name" value="RADICAL_SAM"/>
    <property type="match status" value="1"/>
</dbReference>
<dbReference type="InterPro" id="IPR058240">
    <property type="entry name" value="rSAM_sf"/>
</dbReference>
<dbReference type="SUPFAM" id="SSF102114">
    <property type="entry name" value="Radical SAM enzymes"/>
    <property type="match status" value="1"/>
</dbReference>
<dbReference type="SFLD" id="SFLDG01386">
    <property type="entry name" value="main_SPASM_domain-containing"/>
    <property type="match status" value="1"/>
</dbReference>
<dbReference type="InterPro" id="IPR007197">
    <property type="entry name" value="rSAM"/>
</dbReference>
<evidence type="ECO:0000256" key="5">
    <source>
        <dbReference type="ARBA" id="ARBA00023004"/>
    </source>
</evidence>
<evidence type="ECO:0000256" key="7">
    <source>
        <dbReference type="ARBA" id="ARBA00023601"/>
    </source>
</evidence>
<proteinExistence type="inferred from homology"/>
<dbReference type="NCBIfam" id="TIGR04085">
    <property type="entry name" value="rSAM_more_4Fe4S"/>
    <property type="match status" value="1"/>
</dbReference>
<dbReference type="Pfam" id="PF04055">
    <property type="entry name" value="Radical_SAM"/>
    <property type="match status" value="1"/>
</dbReference>
<dbReference type="PANTHER" id="PTHR43273">
    <property type="entry name" value="ANAEROBIC SULFATASE-MATURATING ENZYME HOMOLOG ASLB-RELATED"/>
    <property type="match status" value="1"/>
</dbReference>
<dbReference type="PROSITE" id="PS01305">
    <property type="entry name" value="MOAA_NIFB_PQQE"/>
    <property type="match status" value="1"/>
</dbReference>
<keyword evidence="3" id="KW-0949">S-adenosyl-L-methionine</keyword>
<dbReference type="AlphaFoldDB" id="A0A0W8FCN5"/>
<evidence type="ECO:0000256" key="2">
    <source>
        <dbReference type="ARBA" id="ARBA00022485"/>
    </source>
</evidence>
<dbReference type="InterPro" id="IPR000385">
    <property type="entry name" value="MoaA_NifB_PqqE_Fe-S-bd_CS"/>
</dbReference>
<evidence type="ECO:0000259" key="8">
    <source>
        <dbReference type="PROSITE" id="PS51918"/>
    </source>
</evidence>
<dbReference type="GO" id="GO:0046872">
    <property type="term" value="F:metal ion binding"/>
    <property type="evidence" value="ECO:0007669"/>
    <property type="project" value="UniProtKB-KW"/>
</dbReference>
<evidence type="ECO:0000256" key="1">
    <source>
        <dbReference type="ARBA" id="ARBA00001966"/>
    </source>
</evidence>
<keyword evidence="4" id="KW-0479">Metal-binding</keyword>
<evidence type="ECO:0000313" key="9">
    <source>
        <dbReference type="EMBL" id="KUG18647.1"/>
    </source>
</evidence>
<reference evidence="9" key="1">
    <citation type="journal article" date="2015" name="Proc. Natl. Acad. Sci. U.S.A.">
        <title>Networks of energetic and metabolic interactions define dynamics in microbial communities.</title>
        <authorList>
            <person name="Embree M."/>
            <person name="Liu J.K."/>
            <person name="Al-Bassam M.M."/>
            <person name="Zengler K."/>
        </authorList>
    </citation>
    <scope>NUCLEOTIDE SEQUENCE</scope>
</reference>
<sequence length="364" mass="39531">MPEESPGLLALSVTSDCNLRCRYCYARGGESSASMNWITARRAIDVMAECFDGFKIQFTGGEPLLNLNLIEWAVDYLSELGLHVPCQVQTNATLITSDVAGRLNDLKIGIGVSLDGPPSVNDRIRPFSSGRGGSAKSALNGIMALREAGIRVGATCVLTRANAGALAGLVELCSYLGNIEGIAIDFLRQAGRGDNSMQPDAVVASRGIEAAIERAEGLAQMGGSLVRFRELERMRNTIEEGRERLHHCYFDACRSVVVMPGGEAFACPSMLRPELRLGNIEEPDFAKRLIGRMVRARRSVQDPQECRTCRDRWLCGGPCLAHCVPESNLAIECAVKRAFMRHLRSSSLIPPSTISLLKTQSSSE</sequence>
<dbReference type="SFLD" id="SFLDS00029">
    <property type="entry name" value="Radical_SAM"/>
    <property type="match status" value="1"/>
</dbReference>
<dbReference type="SFLD" id="SFLDG01384">
    <property type="entry name" value="thioether_bond_formation_requi"/>
    <property type="match status" value="1"/>
</dbReference>
<dbReference type="SFLD" id="SFLDG01067">
    <property type="entry name" value="SPASM/twitch_domain_containing"/>
    <property type="match status" value="1"/>
</dbReference>
<accession>A0A0W8FCN5</accession>
<dbReference type="InterPro" id="IPR023885">
    <property type="entry name" value="4Fe4S-binding_SPASM_dom"/>
</dbReference>
<feature type="domain" description="Radical SAM core" evidence="8">
    <location>
        <begin position="3"/>
        <end position="219"/>
    </location>
</feature>
<keyword evidence="5" id="KW-0408">Iron</keyword>
<dbReference type="InterPro" id="IPR023867">
    <property type="entry name" value="Sulphatase_maturase_rSAM"/>
</dbReference>
<evidence type="ECO:0000256" key="4">
    <source>
        <dbReference type="ARBA" id="ARBA00022723"/>
    </source>
</evidence>
<protein>
    <submittedName>
        <fullName evidence="9">Radical sam domain heme biosynthesis protein</fullName>
    </submittedName>
</protein>
<dbReference type="PANTHER" id="PTHR43273:SF3">
    <property type="entry name" value="ANAEROBIC SULFATASE-MATURATING ENZYME HOMOLOG ASLB-RELATED"/>
    <property type="match status" value="1"/>
</dbReference>
<name>A0A0W8FCN5_9ZZZZ</name>